<organism evidence="1 2">
    <name type="scientific">Methanosarcina mazei Tuc01</name>
    <dbReference type="NCBI Taxonomy" id="1236903"/>
    <lineage>
        <taxon>Archaea</taxon>
        <taxon>Methanobacteriati</taxon>
        <taxon>Methanobacteriota</taxon>
        <taxon>Stenosarchaea group</taxon>
        <taxon>Methanomicrobia</taxon>
        <taxon>Methanosarcinales</taxon>
        <taxon>Methanosarcinaceae</taxon>
        <taxon>Methanosarcina</taxon>
    </lineage>
</organism>
<dbReference type="AlphaFoldDB" id="M1P808"/>
<accession>M1P808</accession>
<dbReference type="BioCyc" id="MMAZ1236903:G139K-1115-MONOMER"/>
<evidence type="ECO:0000313" key="1">
    <source>
        <dbReference type="EMBL" id="AGF96557.1"/>
    </source>
</evidence>
<protein>
    <submittedName>
        <fullName evidence="1">Uncharacterized protein</fullName>
    </submittedName>
</protein>
<dbReference type="HOGENOM" id="CLU_3094121_0_0_2"/>
<evidence type="ECO:0000313" key="2">
    <source>
        <dbReference type="Proteomes" id="UP000011718"/>
    </source>
</evidence>
<reference evidence="1 2" key="1">
    <citation type="journal article" date="2013" name="Genome Announc.">
        <title>Complete Genome of a Methanosarcina mazei Strain Isolated from Sediment Samples from an Amazonian Flooded Area.</title>
        <authorList>
            <person name="Assis das Gracas D."/>
            <person name="Thiago Juca Ramos R."/>
            <person name="Vieira Araujo A.C."/>
            <person name="Zahlouth R."/>
            <person name="Ribeiro Carneiro A."/>
            <person name="Souza Lopes T."/>
            <person name="Azevedo Barauna R."/>
            <person name="Azevedo V."/>
            <person name="Cruz Schneider M.P."/>
            <person name="Pellizari V.H."/>
            <person name="Silva A."/>
        </authorList>
    </citation>
    <scope>NUCLEOTIDE SEQUENCE [LARGE SCALE GENOMIC DNA]</scope>
    <source>
        <strain evidence="1 2">Tuc01</strain>
    </source>
</reference>
<dbReference type="Proteomes" id="UP000011718">
    <property type="component" value="Chromosome"/>
</dbReference>
<dbReference type="EMBL" id="CP004144">
    <property type="protein sequence ID" value="AGF96557.1"/>
    <property type="molecule type" value="Genomic_DNA"/>
</dbReference>
<name>M1P808_METMZ</name>
<dbReference type="KEGG" id="mmaz:MmTuc01_1168"/>
<sequence>MTAVEMVLIHRINARNYKKIHVVAQKKAHRWIQTFRSVADGKENTKVRENY</sequence>
<proteinExistence type="predicted"/>
<gene>
    <name evidence="1" type="ORF">MmTuc01_1168</name>
</gene>